<proteinExistence type="predicted"/>
<dbReference type="EMBL" id="QWIO01003233">
    <property type="protein sequence ID" value="RMY46018.1"/>
    <property type="molecule type" value="Genomic_DNA"/>
</dbReference>
<evidence type="ECO:0000313" key="3">
    <source>
        <dbReference type="Proteomes" id="UP000269539"/>
    </source>
</evidence>
<comment type="caution">
    <text evidence="2">The sequence shown here is derived from an EMBL/GenBank/DDBJ whole genome shotgun (WGS) entry which is preliminary data.</text>
</comment>
<organism evidence="2 3">
    <name type="scientific">Hortaea werneckii</name>
    <name type="common">Black yeast</name>
    <name type="synonym">Cladosporium werneckii</name>
    <dbReference type="NCBI Taxonomy" id="91943"/>
    <lineage>
        <taxon>Eukaryota</taxon>
        <taxon>Fungi</taxon>
        <taxon>Dikarya</taxon>
        <taxon>Ascomycota</taxon>
        <taxon>Pezizomycotina</taxon>
        <taxon>Dothideomycetes</taxon>
        <taxon>Dothideomycetidae</taxon>
        <taxon>Mycosphaerellales</taxon>
        <taxon>Teratosphaeriaceae</taxon>
        <taxon>Hortaea</taxon>
    </lineage>
</organism>
<protein>
    <submittedName>
        <fullName evidence="2">Uncharacterized protein</fullName>
    </submittedName>
</protein>
<keyword evidence="1" id="KW-0812">Transmembrane</keyword>
<accession>A0A3M7C1R0</accession>
<evidence type="ECO:0000256" key="1">
    <source>
        <dbReference type="SAM" id="Phobius"/>
    </source>
</evidence>
<evidence type="ECO:0000313" key="2">
    <source>
        <dbReference type="EMBL" id="RMY46018.1"/>
    </source>
</evidence>
<dbReference type="VEuPathDB" id="FungiDB:BTJ68_02709"/>
<keyword evidence="1" id="KW-1133">Transmembrane helix</keyword>
<gene>
    <name evidence="2" type="ORF">D0864_15333</name>
</gene>
<dbReference type="Proteomes" id="UP000269539">
    <property type="component" value="Unassembled WGS sequence"/>
</dbReference>
<name>A0A3M7C1R0_HORWE</name>
<sequence length="184" mass="20721">MSFPVIATASVSARVGLILIVFWIINNFLVEAYQFIEDDDLPSLIIITTRDWASYQPSEGKDAPYSKLPWTQEFETPFSGMSPLEVANMLREEATFSPYNTERSDGDKAVSTEFCVILDEQTLNDGKTALLVRTRRALGENLPGELDQSSIAEYRMNWEDVDQSLSAWSIGSGSMEELLWNDPH</sequence>
<keyword evidence="1" id="KW-0472">Membrane</keyword>
<dbReference type="AlphaFoldDB" id="A0A3M7C1R0"/>
<reference evidence="2 3" key="1">
    <citation type="journal article" date="2018" name="BMC Genomics">
        <title>Genomic evidence for intraspecific hybridization in a clonal and extremely halotolerant yeast.</title>
        <authorList>
            <person name="Gostincar C."/>
            <person name="Stajich J.E."/>
            <person name="Zupancic J."/>
            <person name="Zalar P."/>
            <person name="Gunde-Cimerman N."/>
        </authorList>
    </citation>
    <scope>NUCLEOTIDE SEQUENCE [LARGE SCALE GENOMIC DNA]</scope>
    <source>
        <strain evidence="2 3">EXF-10513</strain>
    </source>
</reference>
<feature type="transmembrane region" description="Helical" evidence="1">
    <location>
        <begin position="6"/>
        <end position="25"/>
    </location>
</feature>